<feature type="chain" id="PRO_5017069046" description="Lipoprotein" evidence="1">
    <location>
        <begin position="23"/>
        <end position="55"/>
    </location>
</feature>
<dbReference type="GeneID" id="78453134"/>
<feature type="signal peptide" evidence="1">
    <location>
        <begin position="1"/>
        <end position="22"/>
    </location>
</feature>
<evidence type="ECO:0000313" key="2">
    <source>
        <dbReference type="EMBL" id="STQ80620.1"/>
    </source>
</evidence>
<protein>
    <recommendedName>
        <fullName evidence="4">Lipoprotein</fullName>
    </recommendedName>
</protein>
<dbReference type="RefSeq" id="WP_155273776.1">
    <property type="nucleotide sequence ID" value="NZ_CALJTU010000059.1"/>
</dbReference>
<evidence type="ECO:0000256" key="1">
    <source>
        <dbReference type="SAM" id="SignalP"/>
    </source>
</evidence>
<evidence type="ECO:0008006" key="4">
    <source>
        <dbReference type="Google" id="ProtNLM"/>
    </source>
</evidence>
<name>A0A377PK59_HAFAL</name>
<dbReference type="Proteomes" id="UP000254821">
    <property type="component" value="Unassembled WGS sequence"/>
</dbReference>
<organism evidence="2 3">
    <name type="scientific">Hafnia alvei</name>
    <dbReference type="NCBI Taxonomy" id="569"/>
    <lineage>
        <taxon>Bacteria</taxon>
        <taxon>Pseudomonadati</taxon>
        <taxon>Pseudomonadota</taxon>
        <taxon>Gammaproteobacteria</taxon>
        <taxon>Enterobacterales</taxon>
        <taxon>Hafniaceae</taxon>
        <taxon>Hafnia</taxon>
    </lineage>
</organism>
<keyword evidence="1" id="KW-0732">Signal</keyword>
<gene>
    <name evidence="2" type="ORF">NCTC8105_02746</name>
</gene>
<dbReference type="EMBL" id="UGHP01000001">
    <property type="protein sequence ID" value="STQ80620.1"/>
    <property type="molecule type" value="Genomic_DNA"/>
</dbReference>
<sequence>MRKTLSVLFILMLAGCSGGYHHQKATDDQNSEQTCQNPDANADSTCGHSIVPSMY</sequence>
<dbReference type="PROSITE" id="PS51257">
    <property type="entry name" value="PROKAR_LIPOPROTEIN"/>
    <property type="match status" value="1"/>
</dbReference>
<dbReference type="AlphaFoldDB" id="A0A377PK59"/>
<reference evidence="2 3" key="1">
    <citation type="submission" date="2018-06" db="EMBL/GenBank/DDBJ databases">
        <authorList>
            <consortium name="Pathogen Informatics"/>
            <person name="Doyle S."/>
        </authorList>
    </citation>
    <scope>NUCLEOTIDE SEQUENCE [LARGE SCALE GENOMIC DNA]</scope>
    <source>
        <strain evidence="2 3">NCTC8105</strain>
    </source>
</reference>
<evidence type="ECO:0000313" key="3">
    <source>
        <dbReference type="Proteomes" id="UP000254821"/>
    </source>
</evidence>
<proteinExistence type="predicted"/>
<accession>A0A377PK59</accession>